<comment type="similarity">
    <text evidence="2 12">Belongs to the cytochrome P450 family.</text>
</comment>
<dbReference type="PANTHER" id="PTHR47950:SF4">
    <property type="entry name" value="GERANIOL 8-HYDROXYLASE-LIKE"/>
    <property type="match status" value="1"/>
</dbReference>
<dbReference type="OrthoDB" id="6764281at2759"/>
<dbReference type="GO" id="GO:0004497">
    <property type="term" value="F:monooxygenase activity"/>
    <property type="evidence" value="ECO:0007669"/>
    <property type="project" value="UniProtKB-KW"/>
</dbReference>
<evidence type="ECO:0000256" key="5">
    <source>
        <dbReference type="ARBA" id="ARBA00022723"/>
    </source>
</evidence>
<protein>
    <submittedName>
        <fullName evidence="13">Ripening-related P-450 enzyme-like</fullName>
    </submittedName>
</protein>
<dbReference type="GO" id="GO:0020037">
    <property type="term" value="F:heme binding"/>
    <property type="evidence" value="ECO:0007669"/>
    <property type="project" value="InterPro"/>
</dbReference>
<dbReference type="GO" id="GO:0016705">
    <property type="term" value="F:oxidoreductase activity, acting on paired donors, with incorporation or reduction of molecular oxygen"/>
    <property type="evidence" value="ECO:0007669"/>
    <property type="project" value="InterPro"/>
</dbReference>
<reference evidence="13 14" key="1">
    <citation type="journal article" date="2015" name="Proc. Natl. Acad. Sci. U.S.A.">
        <title>The resurrection genome of Boea hygrometrica: A blueprint for survival of dehydration.</title>
        <authorList>
            <person name="Xiao L."/>
            <person name="Yang G."/>
            <person name="Zhang L."/>
            <person name="Yang X."/>
            <person name="Zhao S."/>
            <person name="Ji Z."/>
            <person name="Zhou Q."/>
            <person name="Hu M."/>
            <person name="Wang Y."/>
            <person name="Chen M."/>
            <person name="Xu Y."/>
            <person name="Jin H."/>
            <person name="Xiao X."/>
            <person name="Hu G."/>
            <person name="Bao F."/>
            <person name="Hu Y."/>
            <person name="Wan P."/>
            <person name="Li L."/>
            <person name="Deng X."/>
            <person name="Kuang T."/>
            <person name="Xiang C."/>
            <person name="Zhu J.K."/>
            <person name="Oliver M.J."/>
            <person name="He Y."/>
        </authorList>
    </citation>
    <scope>NUCLEOTIDE SEQUENCE [LARGE SCALE GENOMIC DNA]</scope>
    <source>
        <strain evidence="14">cv. XS01</strain>
    </source>
</reference>
<organism evidence="13 14">
    <name type="scientific">Dorcoceras hygrometricum</name>
    <dbReference type="NCBI Taxonomy" id="472368"/>
    <lineage>
        <taxon>Eukaryota</taxon>
        <taxon>Viridiplantae</taxon>
        <taxon>Streptophyta</taxon>
        <taxon>Embryophyta</taxon>
        <taxon>Tracheophyta</taxon>
        <taxon>Spermatophyta</taxon>
        <taxon>Magnoliopsida</taxon>
        <taxon>eudicotyledons</taxon>
        <taxon>Gunneridae</taxon>
        <taxon>Pentapetalae</taxon>
        <taxon>asterids</taxon>
        <taxon>lamiids</taxon>
        <taxon>Lamiales</taxon>
        <taxon>Gesneriaceae</taxon>
        <taxon>Didymocarpoideae</taxon>
        <taxon>Trichosporeae</taxon>
        <taxon>Loxocarpinae</taxon>
        <taxon>Dorcoceras</taxon>
    </lineage>
</organism>
<dbReference type="GO" id="GO:0005506">
    <property type="term" value="F:iron ion binding"/>
    <property type="evidence" value="ECO:0007669"/>
    <property type="project" value="InterPro"/>
</dbReference>
<dbReference type="EMBL" id="KV024243">
    <property type="protein sequence ID" value="KZV13905.1"/>
    <property type="molecule type" value="Genomic_DNA"/>
</dbReference>
<evidence type="ECO:0000256" key="3">
    <source>
        <dbReference type="ARBA" id="ARBA00022617"/>
    </source>
</evidence>
<gene>
    <name evidence="13" type="ORF">F511_44844</name>
</gene>
<evidence type="ECO:0000256" key="10">
    <source>
        <dbReference type="ARBA" id="ARBA00023136"/>
    </source>
</evidence>
<feature type="non-terminal residue" evidence="13">
    <location>
        <position position="1"/>
    </location>
</feature>
<dbReference type="Gene3D" id="1.10.630.10">
    <property type="entry name" value="Cytochrome P450"/>
    <property type="match status" value="1"/>
</dbReference>
<dbReference type="InterPro" id="IPR001128">
    <property type="entry name" value="Cyt_P450"/>
</dbReference>
<evidence type="ECO:0000256" key="9">
    <source>
        <dbReference type="ARBA" id="ARBA00023033"/>
    </source>
</evidence>
<dbReference type="GO" id="GO:0016020">
    <property type="term" value="C:membrane"/>
    <property type="evidence" value="ECO:0007669"/>
    <property type="project" value="UniProtKB-SubCell"/>
</dbReference>
<dbReference type="InterPro" id="IPR036396">
    <property type="entry name" value="Cyt_P450_sf"/>
</dbReference>
<evidence type="ECO:0000313" key="13">
    <source>
        <dbReference type="EMBL" id="KZV13905.1"/>
    </source>
</evidence>
<evidence type="ECO:0000256" key="1">
    <source>
        <dbReference type="ARBA" id="ARBA00004167"/>
    </source>
</evidence>
<keyword evidence="3 11" id="KW-0349">Heme</keyword>
<comment type="subcellular location">
    <subcellularLocation>
        <location evidence="1">Membrane</location>
        <topology evidence="1">Single-pass membrane protein</topology>
    </subcellularLocation>
</comment>
<evidence type="ECO:0000256" key="8">
    <source>
        <dbReference type="ARBA" id="ARBA00023004"/>
    </source>
</evidence>
<dbReference type="Proteomes" id="UP000250235">
    <property type="component" value="Unassembled WGS sequence"/>
</dbReference>
<dbReference type="PRINTS" id="PR00463">
    <property type="entry name" value="EP450I"/>
</dbReference>
<dbReference type="PANTHER" id="PTHR47950">
    <property type="entry name" value="CYTOCHROME P450, FAMILY 76, SUBFAMILY C, POLYPEPTIDE 5-RELATED"/>
    <property type="match status" value="1"/>
</dbReference>
<sequence>ESDIPRLPYLRAIVKETFRLHPAAPLLLPHKCEQDVEINGYVIPRNAQILINAWAIGRDSSTWSDPELFTPERFIAKETDFKGQHFELIPFGAGRRICPGIPLASRMVHLMVATLVHNFDWELDGGRKPEQVDMDERFGITMQKSIPLKAVPIKLQTF</sequence>
<evidence type="ECO:0000313" key="14">
    <source>
        <dbReference type="Proteomes" id="UP000250235"/>
    </source>
</evidence>
<evidence type="ECO:0000256" key="7">
    <source>
        <dbReference type="ARBA" id="ARBA00023002"/>
    </source>
</evidence>
<evidence type="ECO:0000256" key="12">
    <source>
        <dbReference type="RuleBase" id="RU000461"/>
    </source>
</evidence>
<dbReference type="AlphaFoldDB" id="A0A2Z7A4M6"/>
<keyword evidence="6" id="KW-1133">Transmembrane helix</keyword>
<evidence type="ECO:0000256" key="4">
    <source>
        <dbReference type="ARBA" id="ARBA00022692"/>
    </source>
</evidence>
<proteinExistence type="inferred from homology"/>
<evidence type="ECO:0000256" key="6">
    <source>
        <dbReference type="ARBA" id="ARBA00022989"/>
    </source>
</evidence>
<accession>A0A2Z7A4M6</accession>
<feature type="binding site" description="axial binding residue" evidence="11">
    <location>
        <position position="98"/>
    </location>
    <ligand>
        <name>heme</name>
        <dbReference type="ChEBI" id="CHEBI:30413"/>
    </ligand>
    <ligandPart>
        <name>Fe</name>
        <dbReference type="ChEBI" id="CHEBI:18248"/>
    </ligandPart>
</feature>
<keyword evidence="8 11" id="KW-0408">Iron</keyword>
<name>A0A2Z7A4M6_9LAMI</name>
<dbReference type="PROSITE" id="PS00086">
    <property type="entry name" value="CYTOCHROME_P450"/>
    <property type="match status" value="1"/>
</dbReference>
<comment type="cofactor">
    <cofactor evidence="11">
        <name>heme</name>
        <dbReference type="ChEBI" id="CHEBI:30413"/>
    </cofactor>
</comment>
<evidence type="ECO:0000256" key="11">
    <source>
        <dbReference type="PIRSR" id="PIRSR602401-1"/>
    </source>
</evidence>
<dbReference type="SUPFAM" id="SSF48264">
    <property type="entry name" value="Cytochrome P450"/>
    <property type="match status" value="1"/>
</dbReference>
<dbReference type="Pfam" id="PF00067">
    <property type="entry name" value="p450"/>
    <property type="match status" value="1"/>
</dbReference>
<keyword evidence="5 11" id="KW-0479">Metal-binding</keyword>
<keyword evidence="4" id="KW-0812">Transmembrane</keyword>
<keyword evidence="14" id="KW-1185">Reference proteome</keyword>
<dbReference type="InterPro" id="IPR002401">
    <property type="entry name" value="Cyt_P450_E_grp-I"/>
</dbReference>
<evidence type="ECO:0000256" key="2">
    <source>
        <dbReference type="ARBA" id="ARBA00010617"/>
    </source>
</evidence>
<keyword evidence="9 12" id="KW-0503">Monooxygenase</keyword>
<dbReference type="InterPro" id="IPR017972">
    <property type="entry name" value="Cyt_P450_CS"/>
</dbReference>
<keyword evidence="7 12" id="KW-0560">Oxidoreductase</keyword>
<dbReference type="PRINTS" id="PR00385">
    <property type="entry name" value="P450"/>
</dbReference>
<keyword evidence="10" id="KW-0472">Membrane</keyword>